<name>A0A919TWR6_9ACTN</name>
<comment type="caution">
    <text evidence="1">The sequence shown here is derived from an EMBL/GenBank/DDBJ whole genome shotgun (WGS) entry which is preliminary data.</text>
</comment>
<dbReference type="EMBL" id="BOMY01000051">
    <property type="protein sequence ID" value="GIF25431.1"/>
    <property type="molecule type" value="Genomic_DNA"/>
</dbReference>
<accession>A0A919TWR6</accession>
<sequence length="122" mass="12692">MTTFPAAEWTELLTALCAGDPGRAGTPGWLRRMTWQPVTDGLGFAVLELTDPATVPAAAWEPVCGPLRPAPPTRQGHVLTGRFAAPGTGHAATVTLVTDRSPAGTAAAVRSVRIRIEPGRVA</sequence>
<evidence type="ECO:0000313" key="1">
    <source>
        <dbReference type="EMBL" id="GIF25431.1"/>
    </source>
</evidence>
<dbReference type="Proteomes" id="UP000623608">
    <property type="component" value="Unassembled WGS sequence"/>
</dbReference>
<dbReference type="AlphaFoldDB" id="A0A919TWR6"/>
<gene>
    <name evidence="1" type="ORF">Ate02nite_81610</name>
</gene>
<dbReference type="RefSeq" id="WP_203813247.1">
    <property type="nucleotide sequence ID" value="NZ_BOMY01000051.1"/>
</dbReference>
<keyword evidence="2" id="KW-1185">Reference proteome</keyword>
<reference evidence="1" key="1">
    <citation type="submission" date="2021-01" db="EMBL/GenBank/DDBJ databases">
        <title>Whole genome shotgun sequence of Actinoplanes tereljensis NBRC 105297.</title>
        <authorList>
            <person name="Komaki H."/>
            <person name="Tamura T."/>
        </authorList>
    </citation>
    <scope>NUCLEOTIDE SEQUENCE</scope>
    <source>
        <strain evidence="1">NBRC 105297</strain>
    </source>
</reference>
<organism evidence="1 2">
    <name type="scientific">Paractinoplanes tereljensis</name>
    <dbReference type="NCBI Taxonomy" id="571912"/>
    <lineage>
        <taxon>Bacteria</taxon>
        <taxon>Bacillati</taxon>
        <taxon>Actinomycetota</taxon>
        <taxon>Actinomycetes</taxon>
        <taxon>Micromonosporales</taxon>
        <taxon>Micromonosporaceae</taxon>
        <taxon>Paractinoplanes</taxon>
    </lineage>
</organism>
<proteinExistence type="predicted"/>
<evidence type="ECO:0000313" key="2">
    <source>
        <dbReference type="Proteomes" id="UP000623608"/>
    </source>
</evidence>
<protein>
    <submittedName>
        <fullName evidence="1">Uncharacterized protein</fullName>
    </submittedName>
</protein>